<evidence type="ECO:0000313" key="2">
    <source>
        <dbReference type="Proteomes" id="UP001139981"/>
    </source>
</evidence>
<reference evidence="1" key="1">
    <citation type="submission" date="2022-07" db="EMBL/GenBank/DDBJ databases">
        <title>Phylogenomic reconstructions and comparative analyses of Kickxellomycotina fungi.</title>
        <authorList>
            <person name="Reynolds N.K."/>
            <person name="Stajich J.E."/>
            <person name="Barry K."/>
            <person name="Grigoriev I.V."/>
            <person name="Crous P."/>
            <person name="Smith M.E."/>
        </authorList>
    </citation>
    <scope>NUCLEOTIDE SEQUENCE</scope>
    <source>
        <strain evidence="1">CBS 190363</strain>
    </source>
</reference>
<dbReference type="Proteomes" id="UP001139981">
    <property type="component" value="Unassembled WGS sequence"/>
</dbReference>
<accession>A0ACC1M008</accession>
<organism evidence="1 2">
    <name type="scientific">Coemansia aciculifera</name>
    <dbReference type="NCBI Taxonomy" id="417176"/>
    <lineage>
        <taxon>Eukaryota</taxon>
        <taxon>Fungi</taxon>
        <taxon>Fungi incertae sedis</taxon>
        <taxon>Zoopagomycota</taxon>
        <taxon>Kickxellomycotina</taxon>
        <taxon>Kickxellomycetes</taxon>
        <taxon>Kickxellales</taxon>
        <taxon>Kickxellaceae</taxon>
        <taxon>Coemansia</taxon>
    </lineage>
</organism>
<evidence type="ECO:0000313" key="1">
    <source>
        <dbReference type="EMBL" id="KAJ2890173.1"/>
    </source>
</evidence>
<name>A0ACC1M008_9FUNG</name>
<dbReference type="EMBL" id="JANBVB010001472">
    <property type="protein sequence ID" value="KAJ2890173.1"/>
    <property type="molecule type" value="Genomic_DNA"/>
</dbReference>
<keyword evidence="2" id="KW-1185">Reference proteome</keyword>
<sequence length="604" mass="66159">MSELASFTLPAVYDNPKGWGPSNTQQSNEFKDIPYIPFSKSDKVNRVANWISQPDARDQRDGGRNRGRRDMVQQTYGSNSASAFVFQAEADEESFSLVDNRGTAVKKIAMRAVHGGGGARGGGARGGRGGRGGMQRLGGYAGGRGGRFGGGAGGQAGGYRKRFGWRDNDREQHHRYASVKPTDDWELVQDIEFSRMRDLSFSVREPKDIGFYGKVGVYDPAYDRINTRLERPLKVSDSVRYNSTASEDPVLTKLSEKDGGDTKVFATDSVIATLMASTVSMSAWDVVVNRVGDKLFFDKRDGGPLDFPSVNENAHQPPPEASEKEPASINSASMLSVEARDITYNYIKQVTEQNSITYENPNPFNAQNEAGETPDDNAYRYRLFDLSANAGKKNVDEDEEEEEEAPVEGERCLMAIRTEVDGVVVSGQTKKQMFIRALTQHDITAVGAGKALDWRQKLDTQRGAVVATEMKNNATKLARWAFQAVLAGADQLKVGFVSRVSPRDRTRHGVLGFQTYRPSDFISQLGFSEYSGWGIVKALVDLCLEMPEGRYVIIRDPNKHLIRLYSVPAGTFDDNGEEEVEAADADADAVDATEGDAAAAATAA</sequence>
<comment type="caution">
    <text evidence="1">The sequence shown here is derived from an EMBL/GenBank/DDBJ whole genome shotgun (WGS) entry which is preliminary data.</text>
</comment>
<gene>
    <name evidence="1" type="ORF">IWW38_004279</name>
</gene>
<protein>
    <submittedName>
        <fullName evidence="1">Uncharacterized protein</fullName>
    </submittedName>
</protein>
<proteinExistence type="predicted"/>